<feature type="domain" description="DUF4246" evidence="2">
    <location>
        <begin position="99"/>
        <end position="785"/>
    </location>
</feature>
<evidence type="ECO:0000313" key="5">
    <source>
        <dbReference type="Proteomes" id="UP001565368"/>
    </source>
</evidence>
<dbReference type="RefSeq" id="XP_069204834.1">
    <property type="nucleotide sequence ID" value="XM_069356897.1"/>
</dbReference>
<dbReference type="EMBL" id="JBBXJM010000007">
    <property type="protein sequence ID" value="KAL1404890.1"/>
    <property type="molecule type" value="Genomic_DNA"/>
</dbReference>
<evidence type="ECO:0000259" key="2">
    <source>
        <dbReference type="Pfam" id="PF14033"/>
    </source>
</evidence>
<name>A0ABR3PR09_9TREE</name>
<feature type="compositionally biased region" description="Basic and acidic residues" evidence="1">
    <location>
        <begin position="518"/>
        <end position="549"/>
    </location>
</feature>
<keyword evidence="5" id="KW-1185">Reference proteome</keyword>
<dbReference type="Proteomes" id="UP001565368">
    <property type="component" value="Unassembled WGS sequence"/>
</dbReference>
<evidence type="ECO:0000256" key="1">
    <source>
        <dbReference type="SAM" id="MobiDB-lite"/>
    </source>
</evidence>
<feature type="compositionally biased region" description="Low complexity" evidence="1">
    <location>
        <begin position="460"/>
        <end position="470"/>
    </location>
</feature>
<evidence type="ECO:0000313" key="4">
    <source>
        <dbReference type="EMBL" id="KAL1404890.1"/>
    </source>
</evidence>
<sequence>MTLQRPGLGLPLDHNTHLAHSGRDNKNNGFPSAVLEESWKSNTPTVRERAILAFVDSITDKPEWWTKIDNDDITAKWRAEINAAVEAKAEPYHKGFSGDMFDFALNELRDKAKIYKESGYVSVLDLAASVIKADGEAGVPEALRTRLIDAVRPLENVPNDEVDWHPGSNGLVRDIVHPSLFPLVYGKTRYLADREIKAADALQAWGSGEVVPALETDADVKRREKWFKQFTAKDNKAKAAEAGEGAPAAAEAEAEANADADADSDAASTGSFNYERWQARRAEEEKAKRARLWSSRFQWLPSEVDVSADGKATFASYINNLHPVEHKELYGVLEDLVTASLPLLDAAYGRVMNWNALTNHAAGAKTTPPFDPSVYASRIVCTDSNRKCLTPAICVKDGWCSEYNRPDRESSGDEQDNDDDDDDEDEADDDNTQGADADGGPVETTAEEIAVDEAVGGSGANPAAEAPAPADELDTVVEAIAVDEDNDGDDDGDDDDDDDDDDSDAESSEYDPYAGLTAEEKAERIAANDARQAEYERKQEERKAKYERDAAAAPPYEVLFPAGYDFGYDTGDDEYEKNTKWHEHTHPPQQPEPAEYKFVGPTSFNKGGEPLFALPGVTGVKLGARRLQVIVKLANIELTPEKPKYNGGSWHIEGQLNERICGTALYYYDNENITPSRLAFRTPADAEGFTEGGFEYEQGDHSPFEAYYGVNADMDGDSTVVPVGDVATPQGRLLAFPNVLQHCVSSFELVDKTKPGHRKIVALFLVDPQTPVVSTAHVPPQQASWGSIRELDSRLPAELQHQIYADLGCPYSLDEAKQIRAELMGERKAIDSDIKENFELLSWNFCEH</sequence>
<feature type="region of interest" description="Disordered" evidence="1">
    <location>
        <begin position="400"/>
        <end position="442"/>
    </location>
</feature>
<dbReference type="GeneID" id="95989544"/>
<feature type="compositionally biased region" description="Acidic residues" evidence="1">
    <location>
        <begin position="471"/>
        <end position="509"/>
    </location>
</feature>
<feature type="region of interest" description="Disordered" evidence="1">
    <location>
        <begin position="238"/>
        <end position="269"/>
    </location>
</feature>
<proteinExistence type="predicted"/>
<feature type="compositionally biased region" description="Acidic residues" evidence="1">
    <location>
        <begin position="412"/>
        <end position="431"/>
    </location>
</feature>
<dbReference type="Pfam" id="PF21666">
    <property type="entry name" value="DUF4246_N"/>
    <property type="match status" value="1"/>
</dbReference>
<gene>
    <name evidence="4" type="ORF">Q8F55_008501</name>
</gene>
<dbReference type="InterPro" id="IPR049192">
    <property type="entry name" value="DUF4246_C"/>
</dbReference>
<organism evidence="4 5">
    <name type="scientific">Vanrija albida</name>
    <dbReference type="NCBI Taxonomy" id="181172"/>
    <lineage>
        <taxon>Eukaryota</taxon>
        <taxon>Fungi</taxon>
        <taxon>Dikarya</taxon>
        <taxon>Basidiomycota</taxon>
        <taxon>Agaricomycotina</taxon>
        <taxon>Tremellomycetes</taxon>
        <taxon>Trichosporonales</taxon>
        <taxon>Trichosporonaceae</taxon>
        <taxon>Vanrija</taxon>
    </lineage>
</organism>
<reference evidence="4 5" key="1">
    <citation type="submission" date="2023-08" db="EMBL/GenBank/DDBJ databases">
        <title>Annotated Genome Sequence of Vanrija albida AlHP1.</title>
        <authorList>
            <person name="Herzog R."/>
        </authorList>
    </citation>
    <scope>NUCLEOTIDE SEQUENCE [LARGE SCALE GENOMIC DNA]</scope>
    <source>
        <strain evidence="4 5">AlHP1</strain>
    </source>
</reference>
<dbReference type="PANTHER" id="PTHR33119">
    <property type="entry name" value="IFI3P"/>
    <property type="match status" value="1"/>
</dbReference>
<comment type="caution">
    <text evidence="4">The sequence shown here is derived from an EMBL/GenBank/DDBJ whole genome shotgun (WGS) entry which is preliminary data.</text>
</comment>
<feature type="compositionally biased region" description="Low complexity" evidence="1">
    <location>
        <begin position="242"/>
        <end position="251"/>
    </location>
</feature>
<feature type="region of interest" description="Disordered" evidence="1">
    <location>
        <begin position="457"/>
        <end position="549"/>
    </location>
</feature>
<feature type="domain" description="DUF4246" evidence="3">
    <location>
        <begin position="6"/>
        <end position="80"/>
    </location>
</feature>
<dbReference type="InterPro" id="IPR025340">
    <property type="entry name" value="DUF4246"/>
</dbReference>
<feature type="compositionally biased region" description="Acidic residues" evidence="1">
    <location>
        <begin position="252"/>
        <end position="264"/>
    </location>
</feature>
<evidence type="ECO:0000259" key="3">
    <source>
        <dbReference type="Pfam" id="PF21666"/>
    </source>
</evidence>
<dbReference type="PANTHER" id="PTHR33119:SF1">
    <property type="entry name" value="FE2OG DIOXYGENASE DOMAIN-CONTAINING PROTEIN"/>
    <property type="match status" value="1"/>
</dbReference>
<dbReference type="InterPro" id="IPR049207">
    <property type="entry name" value="DUF4246_N"/>
</dbReference>
<accession>A0ABR3PR09</accession>
<feature type="region of interest" description="Disordered" evidence="1">
    <location>
        <begin position="1"/>
        <end position="31"/>
    </location>
</feature>
<dbReference type="Pfam" id="PF14033">
    <property type="entry name" value="DUF4246"/>
    <property type="match status" value="1"/>
</dbReference>
<protein>
    <submittedName>
        <fullName evidence="4">Uncharacterized protein</fullName>
    </submittedName>
</protein>